<proteinExistence type="predicted"/>
<accession>A0A1Y1KCQ3</accession>
<sequence length="106" mass="11495">MGREMLPMEFAVVPAASNAPVISPDFAADLASVLDSTKCQGLFGIDTLDEEDWTELKIDSASVVVRSNGNERQGAYIPVSFAFDDKKPGFRVHGKCGKDHKHTSKP</sequence>
<reference evidence="1" key="1">
    <citation type="journal article" date="2016" name="Sci. Rep.">
        <title>Molecular characterization of firefly nuptial gifts: a multi-omics approach sheds light on postcopulatory sexual selection.</title>
        <authorList>
            <person name="Al-Wathiqui N."/>
            <person name="Fallon T.R."/>
            <person name="South A."/>
            <person name="Weng J.K."/>
            <person name="Lewis S.M."/>
        </authorList>
    </citation>
    <scope>NUCLEOTIDE SEQUENCE</scope>
</reference>
<dbReference type="AlphaFoldDB" id="A0A1Y1KCQ3"/>
<dbReference type="EMBL" id="GEZM01090000">
    <property type="protein sequence ID" value="JAV57395.1"/>
    <property type="molecule type" value="Transcribed_RNA"/>
</dbReference>
<organism evidence="1">
    <name type="scientific">Photinus pyralis</name>
    <name type="common">Common eastern firefly</name>
    <name type="synonym">Lampyris pyralis</name>
    <dbReference type="NCBI Taxonomy" id="7054"/>
    <lineage>
        <taxon>Eukaryota</taxon>
        <taxon>Metazoa</taxon>
        <taxon>Ecdysozoa</taxon>
        <taxon>Arthropoda</taxon>
        <taxon>Hexapoda</taxon>
        <taxon>Insecta</taxon>
        <taxon>Pterygota</taxon>
        <taxon>Neoptera</taxon>
        <taxon>Endopterygota</taxon>
        <taxon>Coleoptera</taxon>
        <taxon>Polyphaga</taxon>
        <taxon>Elateriformia</taxon>
        <taxon>Elateroidea</taxon>
        <taxon>Lampyridae</taxon>
        <taxon>Lampyrinae</taxon>
        <taxon>Photinus</taxon>
    </lineage>
</organism>
<protein>
    <submittedName>
        <fullName evidence="1">Uncharacterized protein</fullName>
    </submittedName>
</protein>
<name>A0A1Y1KCQ3_PHOPY</name>
<evidence type="ECO:0000313" key="1">
    <source>
        <dbReference type="EMBL" id="JAV57395.1"/>
    </source>
</evidence>